<dbReference type="EMBL" id="QWKZ01000075">
    <property type="protein sequence ID" value="RIH83692.1"/>
    <property type="molecule type" value="Genomic_DNA"/>
</dbReference>
<evidence type="ECO:0000313" key="1">
    <source>
        <dbReference type="EMBL" id="RIH83692.1"/>
    </source>
</evidence>
<dbReference type="Proteomes" id="UP000265800">
    <property type="component" value="Unassembled WGS sequence"/>
</dbReference>
<proteinExistence type="predicted"/>
<dbReference type="OrthoDB" id="25766at2"/>
<keyword evidence="2" id="KW-1185">Reference proteome</keyword>
<organism evidence="1 2">
    <name type="scientific">Meiothermus luteus</name>
    <dbReference type="NCBI Taxonomy" id="2026184"/>
    <lineage>
        <taxon>Bacteria</taxon>
        <taxon>Thermotogati</taxon>
        <taxon>Deinococcota</taxon>
        <taxon>Deinococci</taxon>
        <taxon>Thermales</taxon>
        <taxon>Thermaceae</taxon>
        <taxon>Meiothermus</taxon>
    </lineage>
</organism>
<name>A0A399EMK5_9DEIN</name>
<protein>
    <submittedName>
        <fullName evidence="1">Uncharacterized protein</fullName>
    </submittedName>
</protein>
<sequence length="223" mass="24481">MGVVRLRFLLALALLAGFFFYSWRGLGDLFRERGRYTDALGLIPAATPPLRFGVPCLQELAVRYHLEPKQATCALCHLGAVHGGNFNPFGQDYQAAAQRILTGMEGTERKSIFQLSPAQVRQALAEATRDGLDSDGDGYDNDLELLFGFHPGDAASRPTRPPEVLLAYRERLRQAARSSRLESLLRQGTGGPVELGLWGHPEGAIPLVRLERLALYQAALEAP</sequence>
<gene>
    <name evidence="1" type="ORF">Mlute_02122</name>
</gene>
<accession>A0A399EMK5</accession>
<reference evidence="1 2" key="1">
    <citation type="submission" date="2018-08" db="EMBL/GenBank/DDBJ databases">
        <title>Meiothermus luteus KCTC 52599 genome sequencing project.</title>
        <authorList>
            <person name="Da Costa M.S."/>
            <person name="Albuquerque L."/>
            <person name="Raposo P."/>
            <person name="Froufe H.J.C."/>
            <person name="Barroso C.S."/>
            <person name="Egas C."/>
        </authorList>
    </citation>
    <scope>NUCLEOTIDE SEQUENCE [LARGE SCALE GENOMIC DNA]</scope>
    <source>
        <strain evidence="1 2">KCTC 52599</strain>
    </source>
</reference>
<dbReference type="AlphaFoldDB" id="A0A399EMK5"/>
<comment type="caution">
    <text evidence="1">The sequence shown here is derived from an EMBL/GenBank/DDBJ whole genome shotgun (WGS) entry which is preliminary data.</text>
</comment>
<evidence type="ECO:0000313" key="2">
    <source>
        <dbReference type="Proteomes" id="UP000265800"/>
    </source>
</evidence>